<evidence type="ECO:0000313" key="1">
    <source>
        <dbReference type="EMBL" id="QBN17735.1"/>
    </source>
</evidence>
<dbReference type="Pfam" id="PF05869">
    <property type="entry name" value="Dam"/>
    <property type="match status" value="1"/>
</dbReference>
<dbReference type="GO" id="GO:0003677">
    <property type="term" value="F:DNA binding"/>
    <property type="evidence" value="ECO:0007669"/>
    <property type="project" value="InterPro"/>
</dbReference>
<dbReference type="RefSeq" id="WP_133275266.1">
    <property type="nucleotide sequence ID" value="NZ_CP037933.1"/>
</dbReference>
<name>A0A4P6YAR2_9FLAO</name>
<organism evidence="1 2">
    <name type="scientific">Flavobacterium nackdongense</name>
    <dbReference type="NCBI Taxonomy" id="2547394"/>
    <lineage>
        <taxon>Bacteria</taxon>
        <taxon>Pseudomonadati</taxon>
        <taxon>Bacteroidota</taxon>
        <taxon>Flavobacteriia</taxon>
        <taxon>Flavobacteriales</taxon>
        <taxon>Flavobacteriaceae</taxon>
        <taxon>Flavobacterium</taxon>
    </lineage>
</organism>
<proteinExistence type="predicted"/>
<reference evidence="2" key="1">
    <citation type="submission" date="2019-03" db="EMBL/GenBank/DDBJ databases">
        <title>Flavobacterium sp.</title>
        <authorList>
            <person name="Kim H."/>
        </authorList>
    </citation>
    <scope>NUCLEOTIDE SEQUENCE [LARGE SCALE GENOMIC DNA]</scope>
    <source>
        <strain evidence="2">GS13</strain>
    </source>
</reference>
<dbReference type="GO" id="GO:0009007">
    <property type="term" value="F:site-specific DNA-methyltransferase (adenine-specific) activity"/>
    <property type="evidence" value="ECO:0007669"/>
    <property type="project" value="InterPro"/>
</dbReference>
<dbReference type="EMBL" id="CP037933">
    <property type="protein sequence ID" value="QBN17735.1"/>
    <property type="molecule type" value="Genomic_DNA"/>
</dbReference>
<dbReference type="OrthoDB" id="189843at2"/>
<dbReference type="GO" id="GO:0032259">
    <property type="term" value="P:methylation"/>
    <property type="evidence" value="ECO:0007669"/>
    <property type="project" value="UniProtKB-KW"/>
</dbReference>
<sequence length="160" mass="18095">MNTSFERCENTKVEWLTPPNLVLKLGEFDLDPCSPIDAPFLHANNNFTTIDDGLSKEWFGRVYLNPPYGRGMELWIEKLKNHGNGIALIFARTETKCFFEHIWNDADALLFVKGRIRFYHVTGVQAGTPGAPSVFIAYGRENALALKNSGIDGRYLDLKL</sequence>
<dbReference type="GO" id="GO:0009307">
    <property type="term" value="P:DNA restriction-modification system"/>
    <property type="evidence" value="ECO:0007669"/>
    <property type="project" value="InterPro"/>
</dbReference>
<keyword evidence="1" id="KW-0489">Methyltransferase</keyword>
<protein>
    <submittedName>
        <fullName evidence="1">Adenine methyltransferase</fullName>
    </submittedName>
</protein>
<accession>A0A4P6YAR2</accession>
<dbReference type="InterPro" id="IPR008593">
    <property type="entry name" value="Dam_MeTrfase"/>
</dbReference>
<dbReference type="KEGG" id="fnk:E1750_02590"/>
<keyword evidence="2" id="KW-1185">Reference proteome</keyword>
<keyword evidence="1" id="KW-0808">Transferase</keyword>
<dbReference type="AlphaFoldDB" id="A0A4P6YAR2"/>
<evidence type="ECO:0000313" key="2">
    <source>
        <dbReference type="Proteomes" id="UP000291124"/>
    </source>
</evidence>
<gene>
    <name evidence="1" type="ORF">E1750_02590</name>
</gene>
<dbReference type="Proteomes" id="UP000291124">
    <property type="component" value="Chromosome"/>
</dbReference>